<dbReference type="AlphaFoldDB" id="A0A6A5AE99"/>
<protein>
    <submittedName>
        <fullName evidence="2">Uncharacterized protein</fullName>
    </submittedName>
</protein>
<accession>A0A6A5AE99</accession>
<evidence type="ECO:0000256" key="1">
    <source>
        <dbReference type="SAM" id="MobiDB-lite"/>
    </source>
</evidence>
<dbReference type="Proteomes" id="UP000469452">
    <property type="component" value="Unassembled WGS sequence"/>
</dbReference>
<organism evidence="2 3">
    <name type="scientific">Aphanomyces astaci</name>
    <name type="common">Crayfish plague agent</name>
    <dbReference type="NCBI Taxonomy" id="112090"/>
    <lineage>
        <taxon>Eukaryota</taxon>
        <taxon>Sar</taxon>
        <taxon>Stramenopiles</taxon>
        <taxon>Oomycota</taxon>
        <taxon>Saprolegniomycetes</taxon>
        <taxon>Saprolegniales</taxon>
        <taxon>Verrucalvaceae</taxon>
        <taxon>Aphanomyces</taxon>
    </lineage>
</organism>
<feature type="region of interest" description="Disordered" evidence="1">
    <location>
        <begin position="77"/>
        <end position="111"/>
    </location>
</feature>
<comment type="caution">
    <text evidence="2">The sequence shown here is derived from an EMBL/GenBank/DDBJ whole genome shotgun (WGS) entry which is preliminary data.</text>
</comment>
<evidence type="ECO:0000313" key="3">
    <source>
        <dbReference type="Proteomes" id="UP000469452"/>
    </source>
</evidence>
<proteinExistence type="predicted"/>
<sequence>MGLAAGTSSLRVQQSDELDNIRAAFERHNLTYNPAIFERAILIPEDKSSSECAKHLPIAGSKLLENPLLATKLKLMKVRNRRQGLDGSGKKRKTKKGAKKGGKKSKKKKAK</sequence>
<evidence type="ECO:0000313" key="2">
    <source>
        <dbReference type="EMBL" id="KAF0752716.1"/>
    </source>
</evidence>
<feature type="compositionally biased region" description="Basic residues" evidence="1">
    <location>
        <begin position="90"/>
        <end position="111"/>
    </location>
</feature>
<reference evidence="2 3" key="1">
    <citation type="submission" date="2019-06" db="EMBL/GenBank/DDBJ databases">
        <title>Genomics analysis of Aphanomyces spp. identifies a new class of oomycete effector associated with host adaptation.</title>
        <authorList>
            <person name="Gaulin E."/>
        </authorList>
    </citation>
    <scope>NUCLEOTIDE SEQUENCE [LARGE SCALE GENOMIC DNA]</scope>
    <source>
        <strain evidence="2 3">E</strain>
    </source>
</reference>
<name>A0A6A5AE99_APHAT</name>
<dbReference type="VEuPathDB" id="FungiDB:H257_12154"/>
<gene>
    <name evidence="2" type="ORF">AaE_005929</name>
</gene>
<dbReference type="EMBL" id="VJMI01011463">
    <property type="protein sequence ID" value="KAF0752716.1"/>
    <property type="molecule type" value="Genomic_DNA"/>
</dbReference>